<dbReference type="Proteomes" id="UP000292564">
    <property type="component" value="Unassembled WGS sequence"/>
</dbReference>
<dbReference type="Gene3D" id="1.10.287.1060">
    <property type="entry name" value="ESAT-6-like"/>
    <property type="match status" value="1"/>
</dbReference>
<sequence length="109" mass="11427">MTSGVAQTQAESAVMATTAAKFETVNSGLQSMLNKLMSDLSVLSGAWKGMGAQKFEEVKGQYAQDLKNLNQALQETAEAIRTSGVSYDASDSQAAARVAKSSGSYTLPL</sequence>
<reference evidence="3 4" key="1">
    <citation type="submission" date="2019-02" db="EMBL/GenBank/DDBJ databases">
        <title>Sequencing the genomes of 1000 actinobacteria strains.</title>
        <authorList>
            <person name="Klenk H.-P."/>
        </authorList>
    </citation>
    <scope>NUCLEOTIDE SEQUENCE [LARGE SCALE GENOMIC DNA]</scope>
    <source>
        <strain evidence="3 4">DSM 45162</strain>
    </source>
</reference>
<dbReference type="SUPFAM" id="SSF140453">
    <property type="entry name" value="EsxAB dimer-like"/>
    <property type="match status" value="1"/>
</dbReference>
<proteinExistence type="inferred from homology"/>
<comment type="similarity">
    <text evidence="1">Belongs to the WXG100 family.</text>
</comment>
<comment type="caution">
    <text evidence="3">The sequence shown here is derived from an EMBL/GenBank/DDBJ whole genome shotgun (WGS) entry which is preliminary data.</text>
</comment>
<organism evidence="3 4">
    <name type="scientific">Krasilnikovia cinnamomea</name>
    <dbReference type="NCBI Taxonomy" id="349313"/>
    <lineage>
        <taxon>Bacteria</taxon>
        <taxon>Bacillati</taxon>
        <taxon>Actinomycetota</taxon>
        <taxon>Actinomycetes</taxon>
        <taxon>Micromonosporales</taxon>
        <taxon>Micromonosporaceae</taxon>
        <taxon>Krasilnikovia</taxon>
    </lineage>
</organism>
<dbReference type="AlphaFoldDB" id="A0A4Q7ZKQ3"/>
<dbReference type="Pfam" id="PF06013">
    <property type="entry name" value="WXG100"/>
    <property type="match status" value="1"/>
</dbReference>
<keyword evidence="4" id="KW-1185">Reference proteome</keyword>
<gene>
    <name evidence="3" type="ORF">EV385_3348</name>
</gene>
<feature type="coiled-coil region" evidence="2">
    <location>
        <begin position="52"/>
        <end position="83"/>
    </location>
</feature>
<evidence type="ECO:0000256" key="2">
    <source>
        <dbReference type="SAM" id="Coils"/>
    </source>
</evidence>
<dbReference type="EMBL" id="SHKY01000001">
    <property type="protein sequence ID" value="RZU51518.1"/>
    <property type="molecule type" value="Genomic_DNA"/>
</dbReference>
<keyword evidence="2" id="KW-0175">Coiled coil</keyword>
<accession>A0A4Q7ZKQ3</accession>
<protein>
    <recommendedName>
        <fullName evidence="1">ESAT-6-like protein</fullName>
    </recommendedName>
</protein>
<evidence type="ECO:0000256" key="1">
    <source>
        <dbReference type="RuleBase" id="RU362001"/>
    </source>
</evidence>
<dbReference type="InterPro" id="IPR036689">
    <property type="entry name" value="ESAT-6-like_sf"/>
</dbReference>
<dbReference type="NCBIfam" id="TIGR03930">
    <property type="entry name" value="WXG100_ESAT6"/>
    <property type="match status" value="1"/>
</dbReference>
<evidence type="ECO:0000313" key="3">
    <source>
        <dbReference type="EMBL" id="RZU51518.1"/>
    </source>
</evidence>
<name>A0A4Q7ZKQ3_9ACTN</name>
<dbReference type="InterPro" id="IPR010310">
    <property type="entry name" value="T7SS_ESAT-6-like"/>
</dbReference>
<evidence type="ECO:0000313" key="4">
    <source>
        <dbReference type="Proteomes" id="UP000292564"/>
    </source>
</evidence>